<evidence type="ECO:0000256" key="2">
    <source>
        <dbReference type="SAM" id="SignalP"/>
    </source>
</evidence>
<organism evidence="3 4">
    <name type="scientific">Nannocystis punicea</name>
    <dbReference type="NCBI Taxonomy" id="2995304"/>
    <lineage>
        <taxon>Bacteria</taxon>
        <taxon>Pseudomonadati</taxon>
        <taxon>Myxococcota</taxon>
        <taxon>Polyangia</taxon>
        <taxon>Nannocystales</taxon>
        <taxon>Nannocystaceae</taxon>
        <taxon>Nannocystis</taxon>
    </lineage>
</organism>
<reference evidence="3" key="1">
    <citation type="submission" date="2022-11" db="EMBL/GenBank/DDBJ databases">
        <title>Minimal conservation of predation-associated metabolite biosynthetic gene clusters underscores biosynthetic potential of Myxococcota including descriptions for ten novel species: Archangium lansinium sp. nov., Myxococcus landrumus sp. nov., Nannocystis bai.</title>
        <authorList>
            <person name="Ahearne A."/>
            <person name="Stevens C."/>
            <person name="Dowd S."/>
        </authorList>
    </citation>
    <scope>NUCLEOTIDE SEQUENCE</scope>
    <source>
        <strain evidence="3">Fl3</strain>
    </source>
</reference>
<dbReference type="InterPro" id="IPR028994">
    <property type="entry name" value="Integrin_alpha_N"/>
</dbReference>
<feature type="region of interest" description="Disordered" evidence="1">
    <location>
        <begin position="27"/>
        <end position="105"/>
    </location>
</feature>
<feature type="chain" id="PRO_5045662003" evidence="2">
    <location>
        <begin position="28"/>
        <end position="586"/>
    </location>
</feature>
<proteinExistence type="predicted"/>
<evidence type="ECO:0000256" key="1">
    <source>
        <dbReference type="SAM" id="MobiDB-lite"/>
    </source>
</evidence>
<keyword evidence="2" id="KW-0732">Signal</keyword>
<dbReference type="Gene3D" id="2.130.10.130">
    <property type="entry name" value="Integrin alpha, N-terminal"/>
    <property type="match status" value="2"/>
</dbReference>
<sequence length="586" mass="60008">MRARTTWRILGAGLPVMAIACSTAAGANDSDGGPTGSATDPPTSISSTEGPVGPTTTTVGDSVASTDAPGSTTGFDPTGEPGGTTEGNTGEPPAPSCDGGGGPAVAAEPVLSITLKDRWEEAWLGSPAVADLDGDGDNEVIVPRGQALLAWAADGEVLFKFEAEGGRIWSSPVVADFIGGPELEIAFAARDQVYLLDSTGAIAPGFPVTWEDELRSIAAGDLDGDGGLDIAVSVGHGGPTDVVHAWRSDGSPLPGFPPNQSGSSGCDDKCYLAGCYDQNLAVGDLDGDGKADLVAPHDNAYASIHKGSGEAFDAADIFPVTKTPGVRYLHLLAEAVQGYAEDEETALQAHFTNTAPAIADLDGDGQREVIMLGSVQNAAQSEREKGVAVWVVGADASRRPGFDPPVHLPDYLSGLWDYGDTNIVGITNQVAVADLRADHAGLEIVFVGFDGRVHAVSAAGQVLWSTEYTTDPEVAAGGVAIGDLSGDGAPEVVFNSYSTGDDKGALFVLGNDGAVQHQLPLPRRGAMPVPTLADVDGDGQADIVVSLKDAEDMVESVRVYTVPGSTASCLLWPTGRGNNLRNGLVP</sequence>
<dbReference type="Proteomes" id="UP001164459">
    <property type="component" value="Chromosome"/>
</dbReference>
<dbReference type="SUPFAM" id="SSF69318">
    <property type="entry name" value="Integrin alpha N-terminal domain"/>
    <property type="match status" value="2"/>
</dbReference>
<keyword evidence="4" id="KW-1185">Reference proteome</keyword>
<gene>
    <name evidence="3" type="ORF">O0S08_46905</name>
</gene>
<feature type="signal peptide" evidence="2">
    <location>
        <begin position="1"/>
        <end position="27"/>
    </location>
</feature>
<dbReference type="PROSITE" id="PS51257">
    <property type="entry name" value="PROKAR_LIPOPROTEIN"/>
    <property type="match status" value="1"/>
</dbReference>
<feature type="compositionally biased region" description="Polar residues" evidence="1">
    <location>
        <begin position="36"/>
        <end position="45"/>
    </location>
</feature>
<evidence type="ECO:0000313" key="3">
    <source>
        <dbReference type="EMBL" id="WAS93720.1"/>
    </source>
</evidence>
<dbReference type="EMBL" id="CP114040">
    <property type="protein sequence ID" value="WAS93720.1"/>
    <property type="molecule type" value="Genomic_DNA"/>
</dbReference>
<evidence type="ECO:0000313" key="4">
    <source>
        <dbReference type="Proteomes" id="UP001164459"/>
    </source>
</evidence>
<dbReference type="RefSeq" id="WP_269036065.1">
    <property type="nucleotide sequence ID" value="NZ_CP114040.1"/>
</dbReference>
<name>A0ABY7H370_9BACT</name>
<protein>
    <submittedName>
        <fullName evidence="3">VCBS repeat-containing protein</fullName>
    </submittedName>
</protein>
<feature type="compositionally biased region" description="Low complexity" evidence="1">
    <location>
        <begin position="46"/>
        <end position="63"/>
    </location>
</feature>
<accession>A0ABY7H370</accession>
<dbReference type="PANTHER" id="PTHR46580:SF4">
    <property type="entry name" value="ATP_GTP-BINDING PROTEIN"/>
    <property type="match status" value="1"/>
</dbReference>
<dbReference type="PANTHER" id="PTHR46580">
    <property type="entry name" value="SENSOR KINASE-RELATED"/>
    <property type="match status" value="1"/>
</dbReference>